<evidence type="ECO:0000313" key="2">
    <source>
        <dbReference type="EMBL" id="SUZ97910.1"/>
    </source>
</evidence>
<dbReference type="EMBL" id="UINC01002552">
    <property type="protein sequence ID" value="SUZ97910.1"/>
    <property type="molecule type" value="Genomic_DNA"/>
</dbReference>
<proteinExistence type="predicted"/>
<feature type="domain" description="CT398-like coiled coil hairpin" evidence="1">
    <location>
        <begin position="10"/>
        <end position="186"/>
    </location>
</feature>
<dbReference type="Pfam" id="PF24481">
    <property type="entry name" value="CT398_CC"/>
    <property type="match status" value="1"/>
</dbReference>
<evidence type="ECO:0000259" key="1">
    <source>
        <dbReference type="Pfam" id="PF24481"/>
    </source>
</evidence>
<dbReference type="InterPro" id="IPR056003">
    <property type="entry name" value="CT398_CC_hairpin"/>
</dbReference>
<gene>
    <name evidence="2" type="ORF">METZ01_LOCUS50764</name>
</gene>
<name>A0A381S1H6_9ZZZZ</name>
<dbReference type="AlphaFoldDB" id="A0A381S1H6"/>
<sequence>MSLVDDLLAVQHEDTTADQIRHRLVNLQERTTLEAALSGRHTTESDRDSLRLGRLELDRRQKRAEAEVEAVALRIRELNDRLYGSGISSPREAREIQEEVDRLLPRQDDLEERVLEIMEEIDPVDDRLGELDVQAEAEDATIAAAQAALAVTEAGLGDDLVQAEERRRVAAAEVPTDVLGRYEGLRGIFGASTVVRFEGANCRGCPSSMPAVEVDRVKHLEGGTLTECTECGRLVAR</sequence>
<organism evidence="2">
    <name type="scientific">marine metagenome</name>
    <dbReference type="NCBI Taxonomy" id="408172"/>
    <lineage>
        <taxon>unclassified sequences</taxon>
        <taxon>metagenomes</taxon>
        <taxon>ecological metagenomes</taxon>
    </lineage>
</organism>
<reference evidence="2" key="1">
    <citation type="submission" date="2018-05" db="EMBL/GenBank/DDBJ databases">
        <authorList>
            <person name="Lanie J.A."/>
            <person name="Ng W.-L."/>
            <person name="Kazmierczak K.M."/>
            <person name="Andrzejewski T.M."/>
            <person name="Davidsen T.M."/>
            <person name="Wayne K.J."/>
            <person name="Tettelin H."/>
            <person name="Glass J.I."/>
            <person name="Rusch D."/>
            <person name="Podicherti R."/>
            <person name="Tsui H.-C.T."/>
            <person name="Winkler M.E."/>
        </authorList>
    </citation>
    <scope>NUCLEOTIDE SEQUENCE</scope>
</reference>
<protein>
    <recommendedName>
        <fullName evidence="1">CT398-like coiled coil hairpin domain-containing protein</fullName>
    </recommendedName>
</protein>
<accession>A0A381S1H6</accession>
<dbReference type="Gene3D" id="1.10.287.1490">
    <property type="match status" value="1"/>
</dbReference>